<evidence type="ECO:0008006" key="7">
    <source>
        <dbReference type="Google" id="ProtNLM"/>
    </source>
</evidence>
<evidence type="ECO:0000313" key="6">
    <source>
        <dbReference type="Proteomes" id="UP001430848"/>
    </source>
</evidence>
<evidence type="ECO:0000313" key="5">
    <source>
        <dbReference type="EMBL" id="KAK7725471.1"/>
    </source>
</evidence>
<evidence type="ECO:0000259" key="2">
    <source>
        <dbReference type="Pfam" id="PF25115"/>
    </source>
</evidence>
<evidence type="ECO:0000259" key="3">
    <source>
        <dbReference type="Pfam" id="PF25116"/>
    </source>
</evidence>
<name>A0ABR1P3K3_DIAER</name>
<dbReference type="EMBL" id="JAKNSF020000049">
    <property type="protein sequence ID" value="KAK7725471.1"/>
    <property type="molecule type" value="Genomic_DNA"/>
</dbReference>
<dbReference type="PANTHER" id="PTHR31002:SF34">
    <property type="entry name" value="CELL WALL PROTEIN CWP1-RELATED"/>
    <property type="match status" value="1"/>
</dbReference>
<dbReference type="InterPro" id="IPR056826">
    <property type="entry name" value="Agd3_CE"/>
</dbReference>
<proteinExistence type="predicted"/>
<protein>
    <recommendedName>
        <fullName evidence="7">Extracellular serine-rich protein</fullName>
    </recommendedName>
</protein>
<gene>
    <name evidence="5" type="ORF">SLS63_008074</name>
</gene>
<dbReference type="InterPro" id="IPR056825">
    <property type="entry name" value="Agd3_C"/>
</dbReference>
<organism evidence="5 6">
    <name type="scientific">Diaporthe eres</name>
    <name type="common">Phomopsis oblonga</name>
    <dbReference type="NCBI Taxonomy" id="83184"/>
    <lineage>
        <taxon>Eukaryota</taxon>
        <taxon>Fungi</taxon>
        <taxon>Dikarya</taxon>
        <taxon>Ascomycota</taxon>
        <taxon>Pezizomycotina</taxon>
        <taxon>Sordariomycetes</taxon>
        <taxon>Sordariomycetidae</taxon>
        <taxon>Diaporthales</taxon>
        <taxon>Diaporthaceae</taxon>
        <taxon>Diaporthe</taxon>
        <taxon>Diaporthe eres species complex</taxon>
    </lineage>
</organism>
<accession>A0ABR1P3K3</accession>
<dbReference type="InterPro" id="IPR050788">
    <property type="entry name" value="Yeast_SRP1/TIP1_CWP"/>
</dbReference>
<feature type="domain" description="Agd3 deacetylase" evidence="2">
    <location>
        <begin position="276"/>
        <end position="639"/>
    </location>
</feature>
<feature type="domain" description="Agd3 CBM87" evidence="3">
    <location>
        <begin position="46"/>
        <end position="261"/>
    </location>
</feature>
<dbReference type="Proteomes" id="UP001430848">
    <property type="component" value="Unassembled WGS sequence"/>
</dbReference>
<sequence>MRPQFFTVLAGVVGIASAGLLPRAASSNSTASGNTTTNATGPITKIDNKVMILARDTDGANSASAGLSAYGIPFEAVLIPQAGGPIPTLNTTATEGKYSGIIVIDALAYDYGADGWRSAVTTDQWNTLWAYQASFKVRMVRINEFPGPAFGAGLAGAGGCCDTGVEQLISFTNTTSFATANLKTNAGITSQGLWHYPAVITDPSTTTQVAKFGPGGSYTSDSVAAVINKFPGGREQFVWFTSWAPSWSATSNYLQHAHIHWMTRGVFLGKRKTHVSAQVDDVQLKTNMYYPANASYKITTADLDAHITWMTDLNKRLPAGSSFKVELAHNGNGDIENATSADNTACNPNYAVEYDDAPGTTLEYQKPLGAGADRWPTEFTTYPWSLTCAQRDGFAKWFSTPAKLNAFMHMSHTFSHMELNNATYNDAKREIQFNQAWMKQIGIAGATSFSAKGLIPPAITGMHNGDVIKAWMDSGLTSVVGDNTRPVLRNSQSKYYPLTSTVASNGYDGLTIVPRYATTIYYNCDTPECTTKEWIDTSAGKGNFTDLLALTKADNTRYLFGLQSDPYMFHQANLRAADRPSMTIGSKTGQLSLLMAWTETITQEMTRLTNWPMISLKHDDIAQYFLDRQTLDNCQPALSYGFASDGATVTSVTVSTNGNTCSVPVPVTIPDGTTTATGGSVTNDKVGSEPPIQWVTLTGQPVTLKLSAGVKI</sequence>
<feature type="domain" description="Agd3 C-terminal" evidence="4">
    <location>
        <begin position="645"/>
        <end position="709"/>
    </location>
</feature>
<comment type="caution">
    <text evidence="5">The sequence shown here is derived from an EMBL/GenBank/DDBJ whole genome shotgun (WGS) entry which is preliminary data.</text>
</comment>
<feature type="chain" id="PRO_5046773043" description="Extracellular serine-rich protein" evidence="1">
    <location>
        <begin position="19"/>
        <end position="712"/>
    </location>
</feature>
<dbReference type="Pfam" id="PF25116">
    <property type="entry name" value="CBM87_Agd3"/>
    <property type="match status" value="1"/>
</dbReference>
<feature type="signal peptide" evidence="1">
    <location>
        <begin position="1"/>
        <end position="18"/>
    </location>
</feature>
<dbReference type="Pfam" id="PF25117">
    <property type="entry name" value="Agd3_C"/>
    <property type="match status" value="1"/>
</dbReference>
<reference evidence="5 6" key="1">
    <citation type="submission" date="2024-02" db="EMBL/GenBank/DDBJ databases">
        <title>De novo assembly and annotation of 12 fungi associated with fruit tree decline syndrome in Ontario, Canada.</title>
        <authorList>
            <person name="Sulman M."/>
            <person name="Ellouze W."/>
            <person name="Ilyukhin E."/>
        </authorList>
    </citation>
    <scope>NUCLEOTIDE SEQUENCE [LARGE SCALE GENOMIC DNA]</scope>
    <source>
        <strain evidence="5 6">M169</strain>
    </source>
</reference>
<evidence type="ECO:0000256" key="1">
    <source>
        <dbReference type="SAM" id="SignalP"/>
    </source>
</evidence>
<keyword evidence="6" id="KW-1185">Reference proteome</keyword>
<dbReference type="PANTHER" id="PTHR31002">
    <property type="entry name" value="SERIPAUPERIN"/>
    <property type="match status" value="1"/>
</dbReference>
<evidence type="ECO:0000259" key="4">
    <source>
        <dbReference type="Pfam" id="PF25117"/>
    </source>
</evidence>
<dbReference type="InterPro" id="IPR056827">
    <property type="entry name" value="CBM87_Agd3"/>
</dbReference>
<dbReference type="Pfam" id="PF25115">
    <property type="entry name" value="Agd3_CE"/>
    <property type="match status" value="1"/>
</dbReference>
<keyword evidence="1" id="KW-0732">Signal</keyword>